<comment type="caution">
    <text evidence="7">The sequence shown here is derived from an EMBL/GenBank/DDBJ whole genome shotgun (WGS) entry which is preliminary data.</text>
</comment>
<dbReference type="Proteomes" id="UP000246018">
    <property type="component" value="Unassembled WGS sequence"/>
</dbReference>
<evidence type="ECO:0000256" key="5">
    <source>
        <dbReference type="SAM" id="MobiDB-lite"/>
    </source>
</evidence>
<protein>
    <submittedName>
        <fullName evidence="7">TetR family transcriptional regulator</fullName>
    </submittedName>
</protein>
<evidence type="ECO:0000313" key="8">
    <source>
        <dbReference type="Proteomes" id="UP000246018"/>
    </source>
</evidence>
<name>A0A2T8F660_9ACTN</name>
<keyword evidence="1" id="KW-0805">Transcription regulation</keyword>
<dbReference type="PANTHER" id="PTHR30055">
    <property type="entry name" value="HTH-TYPE TRANSCRIPTIONAL REGULATOR RUTR"/>
    <property type="match status" value="1"/>
</dbReference>
<dbReference type="AlphaFoldDB" id="A0A2T8F660"/>
<dbReference type="PRINTS" id="PR00455">
    <property type="entry name" value="HTHTETR"/>
</dbReference>
<dbReference type="Pfam" id="PF21313">
    <property type="entry name" value="EthR_C"/>
    <property type="match status" value="1"/>
</dbReference>
<dbReference type="InterPro" id="IPR036271">
    <property type="entry name" value="Tet_transcr_reg_TetR-rel_C_sf"/>
</dbReference>
<dbReference type="PANTHER" id="PTHR30055:SF234">
    <property type="entry name" value="HTH-TYPE TRANSCRIPTIONAL REGULATOR BETI"/>
    <property type="match status" value="1"/>
</dbReference>
<dbReference type="SUPFAM" id="SSF48498">
    <property type="entry name" value="Tetracyclin repressor-like, C-terminal domain"/>
    <property type="match status" value="1"/>
</dbReference>
<keyword evidence="3" id="KW-0804">Transcription</keyword>
<dbReference type="GO" id="GO:0000976">
    <property type="term" value="F:transcription cis-regulatory region binding"/>
    <property type="evidence" value="ECO:0007669"/>
    <property type="project" value="TreeGrafter"/>
</dbReference>
<evidence type="ECO:0000313" key="7">
    <source>
        <dbReference type="EMBL" id="PVG81193.1"/>
    </source>
</evidence>
<reference evidence="7 8" key="1">
    <citation type="submission" date="2018-04" db="EMBL/GenBank/DDBJ databases">
        <title>Genome of Nocardioides gansuensis WSJ-1.</title>
        <authorList>
            <person name="Wu S."/>
            <person name="Wang G."/>
        </authorList>
    </citation>
    <scope>NUCLEOTIDE SEQUENCE [LARGE SCALE GENOMIC DNA]</scope>
    <source>
        <strain evidence="7 8">WSJ-1</strain>
    </source>
</reference>
<evidence type="ECO:0000256" key="3">
    <source>
        <dbReference type="ARBA" id="ARBA00023163"/>
    </source>
</evidence>
<dbReference type="Pfam" id="PF00440">
    <property type="entry name" value="TetR_N"/>
    <property type="match status" value="1"/>
</dbReference>
<evidence type="ECO:0000259" key="6">
    <source>
        <dbReference type="PROSITE" id="PS50977"/>
    </source>
</evidence>
<evidence type="ECO:0000256" key="1">
    <source>
        <dbReference type="ARBA" id="ARBA00023015"/>
    </source>
</evidence>
<dbReference type="OrthoDB" id="5112469at2"/>
<dbReference type="InterPro" id="IPR049397">
    <property type="entry name" value="EthR_C"/>
</dbReference>
<organism evidence="7 8">
    <name type="scientific">Nocardioides gansuensis</name>
    <dbReference type="NCBI Taxonomy" id="2138300"/>
    <lineage>
        <taxon>Bacteria</taxon>
        <taxon>Bacillati</taxon>
        <taxon>Actinomycetota</taxon>
        <taxon>Actinomycetes</taxon>
        <taxon>Propionibacteriales</taxon>
        <taxon>Nocardioidaceae</taxon>
        <taxon>Nocardioides</taxon>
    </lineage>
</organism>
<dbReference type="Gene3D" id="1.10.10.60">
    <property type="entry name" value="Homeodomain-like"/>
    <property type="match status" value="1"/>
</dbReference>
<dbReference type="InterPro" id="IPR009057">
    <property type="entry name" value="Homeodomain-like_sf"/>
</dbReference>
<evidence type="ECO:0000256" key="4">
    <source>
        <dbReference type="PROSITE-ProRule" id="PRU00335"/>
    </source>
</evidence>
<keyword evidence="8" id="KW-1185">Reference proteome</keyword>
<dbReference type="InterPro" id="IPR001647">
    <property type="entry name" value="HTH_TetR"/>
</dbReference>
<gene>
    <name evidence="7" type="ORF">DDE18_18750</name>
</gene>
<dbReference type="SUPFAM" id="SSF46689">
    <property type="entry name" value="Homeodomain-like"/>
    <property type="match status" value="1"/>
</dbReference>
<dbReference type="GO" id="GO:0003700">
    <property type="term" value="F:DNA-binding transcription factor activity"/>
    <property type="evidence" value="ECO:0007669"/>
    <property type="project" value="TreeGrafter"/>
</dbReference>
<feature type="domain" description="HTH tetR-type" evidence="6">
    <location>
        <begin position="29"/>
        <end position="89"/>
    </location>
</feature>
<dbReference type="RefSeq" id="WP_116573810.1">
    <property type="nucleotide sequence ID" value="NZ_QDGZ01000009.1"/>
</dbReference>
<accession>A0A2T8F660</accession>
<dbReference type="EMBL" id="QDGZ01000009">
    <property type="protein sequence ID" value="PVG81193.1"/>
    <property type="molecule type" value="Genomic_DNA"/>
</dbReference>
<keyword evidence="2 4" id="KW-0238">DNA-binding</keyword>
<dbReference type="InterPro" id="IPR050109">
    <property type="entry name" value="HTH-type_TetR-like_transc_reg"/>
</dbReference>
<feature type="DNA-binding region" description="H-T-H motif" evidence="4">
    <location>
        <begin position="52"/>
        <end position="71"/>
    </location>
</feature>
<proteinExistence type="predicted"/>
<sequence>MPSSGAATRRTTDPAKDSAKHPPRTARGARTRAALVSAARAVFERDGYIEARLADITAEAKVAAGSFYTYFASKEEVFAAVLESVQEEMVHPQVRRMIDSDDPLAVIEASNRAYLLAYRRNAKLMRLLDQVSAVDENVQALRRARGQAFAERNAQSIRDLQARGIADAEVDPYLAATALSAMVSRMAYGTFVLGDPWKLDDLVTALTRLWANALRIN</sequence>
<feature type="region of interest" description="Disordered" evidence="5">
    <location>
        <begin position="1"/>
        <end position="30"/>
    </location>
</feature>
<feature type="compositionally biased region" description="Basic residues" evidence="5">
    <location>
        <begin position="21"/>
        <end position="30"/>
    </location>
</feature>
<evidence type="ECO:0000256" key="2">
    <source>
        <dbReference type="ARBA" id="ARBA00023125"/>
    </source>
</evidence>
<dbReference type="PROSITE" id="PS50977">
    <property type="entry name" value="HTH_TETR_2"/>
    <property type="match status" value="1"/>
</dbReference>
<feature type="compositionally biased region" description="Basic and acidic residues" evidence="5">
    <location>
        <begin position="10"/>
        <end position="20"/>
    </location>
</feature>
<dbReference type="Gene3D" id="1.10.357.10">
    <property type="entry name" value="Tetracycline Repressor, domain 2"/>
    <property type="match status" value="1"/>
</dbReference>